<keyword evidence="5 7" id="KW-1133">Transmembrane helix</keyword>
<evidence type="ECO:0000256" key="5">
    <source>
        <dbReference type="ARBA" id="ARBA00022989"/>
    </source>
</evidence>
<comment type="subcellular location">
    <subcellularLocation>
        <location evidence="1">Membrane</location>
        <topology evidence="1">Multi-pass membrane protein</topology>
    </subcellularLocation>
</comment>
<organism evidence="9 10">
    <name type="scientific">Halomarina rubra</name>
    <dbReference type="NCBI Taxonomy" id="2071873"/>
    <lineage>
        <taxon>Archaea</taxon>
        <taxon>Methanobacteriati</taxon>
        <taxon>Methanobacteriota</taxon>
        <taxon>Stenosarchaea group</taxon>
        <taxon>Halobacteria</taxon>
        <taxon>Halobacteriales</taxon>
        <taxon>Natronomonadaceae</taxon>
        <taxon>Halomarina</taxon>
    </lineage>
</organism>
<dbReference type="EMBL" id="JBHUDC010000003">
    <property type="protein sequence ID" value="MFD1513152.1"/>
    <property type="molecule type" value="Genomic_DNA"/>
</dbReference>
<proteinExistence type="inferred from homology"/>
<feature type="domain" description="Cation/H+ exchanger transmembrane" evidence="8">
    <location>
        <begin position="15"/>
        <end position="387"/>
    </location>
</feature>
<accession>A0ABD6AU53</accession>
<feature type="transmembrane region" description="Helical" evidence="7">
    <location>
        <begin position="102"/>
        <end position="129"/>
    </location>
</feature>
<evidence type="ECO:0000256" key="2">
    <source>
        <dbReference type="ARBA" id="ARBA00005551"/>
    </source>
</evidence>
<dbReference type="GO" id="GO:0016020">
    <property type="term" value="C:membrane"/>
    <property type="evidence" value="ECO:0007669"/>
    <property type="project" value="UniProtKB-SubCell"/>
</dbReference>
<dbReference type="Gene3D" id="1.20.1530.20">
    <property type="match status" value="1"/>
</dbReference>
<evidence type="ECO:0000256" key="6">
    <source>
        <dbReference type="ARBA" id="ARBA00023136"/>
    </source>
</evidence>
<dbReference type="AlphaFoldDB" id="A0ABD6AU53"/>
<feature type="transmembrane region" description="Helical" evidence="7">
    <location>
        <begin position="232"/>
        <end position="265"/>
    </location>
</feature>
<evidence type="ECO:0000256" key="4">
    <source>
        <dbReference type="ARBA" id="ARBA00022692"/>
    </source>
</evidence>
<keyword evidence="10" id="KW-1185">Reference proteome</keyword>
<feature type="transmembrane region" description="Helical" evidence="7">
    <location>
        <begin position="31"/>
        <end position="50"/>
    </location>
</feature>
<gene>
    <name evidence="9" type="ORF">ACFSBT_07675</name>
</gene>
<dbReference type="Pfam" id="PF00999">
    <property type="entry name" value="Na_H_Exchanger"/>
    <property type="match status" value="1"/>
</dbReference>
<feature type="transmembrane region" description="Helical" evidence="7">
    <location>
        <begin position="173"/>
        <end position="193"/>
    </location>
</feature>
<sequence>MAEGTTLLAVGAMFLALVLAGVLARRAGVSVIPLYIVAGIGVGEVATGAAGASGTLAEVATMVPQPDSEFVALGAELGIVFLLFFLGLEFSVERLLASRDRLLSAGALDLAVNFPVGVAIGLVAGWSLVEAFVLGGVVYISSSAVITKSLIDLGWIANAESEPMLGTLVFEDLAIALYLAILSAVVLGGGDLASAAQGVGVAGGFLLVLVAGVVKGEALFARYLAVDSNELFVLRAVAVATLVGGIALELGVSEAVAAFFVGMGFSSTRHLEALERLLAPIRDVFAAVFFFYIGLTTQLELVGAVVGLLAVAVVLTTLSKFASGYLTGRRVYGLDQRRSVRVAAGLVTRGEFSLIIAALVAGASSPVLAETIPAFAVGYVLVMSVLGTLAMQYADRIADVIPGAT</sequence>
<feature type="transmembrane region" description="Helical" evidence="7">
    <location>
        <begin position="70"/>
        <end position="90"/>
    </location>
</feature>
<evidence type="ECO:0000256" key="1">
    <source>
        <dbReference type="ARBA" id="ARBA00004141"/>
    </source>
</evidence>
<evidence type="ECO:0000256" key="7">
    <source>
        <dbReference type="SAM" id="Phobius"/>
    </source>
</evidence>
<evidence type="ECO:0000256" key="3">
    <source>
        <dbReference type="ARBA" id="ARBA00022448"/>
    </source>
</evidence>
<keyword evidence="3" id="KW-0813">Transport</keyword>
<name>A0ABD6AU53_9EURY</name>
<keyword evidence="6 7" id="KW-0472">Membrane</keyword>
<comment type="similarity">
    <text evidence="2">Belongs to the monovalent cation:proton antiporter 2 (CPA2) transporter (TC 2.A.37) family.</text>
</comment>
<feature type="transmembrane region" description="Helical" evidence="7">
    <location>
        <begin position="301"/>
        <end position="319"/>
    </location>
</feature>
<feature type="transmembrane region" description="Helical" evidence="7">
    <location>
        <begin position="372"/>
        <end position="391"/>
    </location>
</feature>
<evidence type="ECO:0000313" key="10">
    <source>
        <dbReference type="Proteomes" id="UP001597187"/>
    </source>
</evidence>
<reference evidence="9 10" key="1">
    <citation type="journal article" date="2019" name="Int. J. Syst. Evol. Microbiol.">
        <title>The Global Catalogue of Microorganisms (GCM) 10K type strain sequencing project: providing services to taxonomists for standard genome sequencing and annotation.</title>
        <authorList>
            <consortium name="The Broad Institute Genomics Platform"/>
            <consortium name="The Broad Institute Genome Sequencing Center for Infectious Disease"/>
            <person name="Wu L."/>
            <person name="Ma J."/>
        </authorList>
    </citation>
    <scope>NUCLEOTIDE SEQUENCE [LARGE SCALE GENOMIC DNA]</scope>
    <source>
        <strain evidence="9 10">CGMCC 1.12563</strain>
    </source>
</reference>
<dbReference type="PANTHER" id="PTHR42751:SF4">
    <property type="entry name" value="K(+)_H(+) ANTIPORTER SUBUNIT KHTU"/>
    <property type="match status" value="1"/>
</dbReference>
<protein>
    <submittedName>
        <fullName evidence="9">Cation:proton antiporter</fullName>
    </submittedName>
</protein>
<evidence type="ECO:0000313" key="9">
    <source>
        <dbReference type="EMBL" id="MFD1513152.1"/>
    </source>
</evidence>
<dbReference type="InterPro" id="IPR038770">
    <property type="entry name" value="Na+/solute_symporter_sf"/>
</dbReference>
<evidence type="ECO:0000259" key="8">
    <source>
        <dbReference type="Pfam" id="PF00999"/>
    </source>
</evidence>
<dbReference type="InterPro" id="IPR006153">
    <property type="entry name" value="Cation/H_exchanger_TM"/>
</dbReference>
<feature type="transmembrane region" description="Helical" evidence="7">
    <location>
        <begin position="205"/>
        <end position="226"/>
    </location>
</feature>
<feature type="transmembrane region" description="Helical" evidence="7">
    <location>
        <begin position="340"/>
        <end position="360"/>
    </location>
</feature>
<comment type="caution">
    <text evidence="9">The sequence shown here is derived from an EMBL/GenBank/DDBJ whole genome shotgun (WGS) entry which is preliminary data.</text>
</comment>
<dbReference type="Proteomes" id="UP001597187">
    <property type="component" value="Unassembled WGS sequence"/>
</dbReference>
<feature type="transmembrane region" description="Helical" evidence="7">
    <location>
        <begin position="6"/>
        <end position="24"/>
    </location>
</feature>
<keyword evidence="4 7" id="KW-0812">Transmembrane</keyword>
<dbReference type="RefSeq" id="WP_250873112.1">
    <property type="nucleotide sequence ID" value="NZ_JALXFV010000003.1"/>
</dbReference>
<dbReference type="PANTHER" id="PTHR42751">
    <property type="entry name" value="SODIUM/HYDROGEN EXCHANGER FAMILY/TRKA DOMAIN PROTEIN"/>
    <property type="match status" value="1"/>
</dbReference>